<protein>
    <recommendedName>
        <fullName evidence="2 7">Thioredoxin</fullName>
    </recommendedName>
</protein>
<evidence type="ECO:0000256" key="3">
    <source>
        <dbReference type="ARBA" id="ARBA00022448"/>
    </source>
</evidence>
<dbReference type="RefSeq" id="WP_131017380.1">
    <property type="nucleotide sequence ID" value="NZ_SIRE01000027.1"/>
</dbReference>
<evidence type="ECO:0000256" key="2">
    <source>
        <dbReference type="ARBA" id="ARBA00020570"/>
    </source>
</evidence>
<dbReference type="CDD" id="cd02947">
    <property type="entry name" value="TRX_family"/>
    <property type="match status" value="1"/>
</dbReference>
<reference evidence="12 13" key="1">
    <citation type="submission" date="2019-02" db="EMBL/GenBank/DDBJ databases">
        <title>Paenibacillus sp. nov., isolated from surface-sterilized tissue of Thalictrum simplex L.</title>
        <authorList>
            <person name="Tuo L."/>
        </authorList>
    </citation>
    <scope>NUCLEOTIDE SEQUENCE [LARGE SCALE GENOMIC DNA]</scope>
    <source>
        <strain evidence="12 13">N2SHLJ1</strain>
    </source>
</reference>
<dbReference type="EMBL" id="SIRE01000027">
    <property type="protein sequence ID" value="TBL71201.1"/>
    <property type="molecule type" value="Genomic_DNA"/>
</dbReference>
<dbReference type="AlphaFoldDB" id="A0A4Q9DJP6"/>
<dbReference type="NCBIfam" id="TIGR01068">
    <property type="entry name" value="thioredoxin"/>
    <property type="match status" value="1"/>
</dbReference>
<dbReference type="OrthoDB" id="9790390at2"/>
<proteinExistence type="inferred from homology"/>
<organism evidence="12 13">
    <name type="scientific">Paenibacillus thalictri</name>
    <dbReference type="NCBI Taxonomy" id="2527873"/>
    <lineage>
        <taxon>Bacteria</taxon>
        <taxon>Bacillati</taxon>
        <taxon>Bacillota</taxon>
        <taxon>Bacilli</taxon>
        <taxon>Bacillales</taxon>
        <taxon>Paenibacillaceae</taxon>
        <taxon>Paenibacillus</taxon>
    </lineage>
</organism>
<dbReference type="SUPFAM" id="SSF52833">
    <property type="entry name" value="Thioredoxin-like"/>
    <property type="match status" value="1"/>
</dbReference>
<dbReference type="GO" id="GO:0015035">
    <property type="term" value="F:protein-disulfide reductase activity"/>
    <property type="evidence" value="ECO:0007669"/>
    <property type="project" value="UniProtKB-UniRule"/>
</dbReference>
<evidence type="ECO:0000313" key="12">
    <source>
        <dbReference type="EMBL" id="TBL71201.1"/>
    </source>
</evidence>
<evidence type="ECO:0000256" key="7">
    <source>
        <dbReference type="NCBIfam" id="TIGR01068"/>
    </source>
</evidence>
<evidence type="ECO:0000256" key="4">
    <source>
        <dbReference type="ARBA" id="ARBA00022982"/>
    </source>
</evidence>
<evidence type="ECO:0000313" key="13">
    <source>
        <dbReference type="Proteomes" id="UP000293142"/>
    </source>
</evidence>
<feature type="disulfide bond" description="Redox-active" evidence="10">
    <location>
        <begin position="30"/>
        <end position="33"/>
    </location>
</feature>
<keyword evidence="6 10" id="KW-0676">Redox-active center</keyword>
<dbReference type="PIRSF" id="PIRSF000077">
    <property type="entry name" value="Thioredoxin"/>
    <property type="match status" value="1"/>
</dbReference>
<dbReference type="PANTHER" id="PTHR45663">
    <property type="entry name" value="GEO12009P1"/>
    <property type="match status" value="1"/>
</dbReference>
<keyword evidence="13" id="KW-1185">Reference proteome</keyword>
<feature type="site" description="Contributes to redox potential value" evidence="9">
    <location>
        <position position="31"/>
    </location>
</feature>
<evidence type="ECO:0000256" key="10">
    <source>
        <dbReference type="PIRSR" id="PIRSR000077-4"/>
    </source>
</evidence>
<evidence type="ECO:0000256" key="9">
    <source>
        <dbReference type="PIRSR" id="PIRSR000077-1"/>
    </source>
</evidence>
<feature type="site" description="Deprotonates C-terminal active site Cys" evidence="9">
    <location>
        <position position="24"/>
    </location>
</feature>
<evidence type="ECO:0000256" key="8">
    <source>
        <dbReference type="PIRNR" id="PIRNR000077"/>
    </source>
</evidence>
<feature type="site" description="Contributes to redox potential value" evidence="9">
    <location>
        <position position="32"/>
    </location>
</feature>
<keyword evidence="4" id="KW-0249">Electron transport</keyword>
<dbReference type="InterPro" id="IPR017937">
    <property type="entry name" value="Thioredoxin_CS"/>
</dbReference>
<evidence type="ECO:0000256" key="6">
    <source>
        <dbReference type="ARBA" id="ARBA00023284"/>
    </source>
</evidence>
<evidence type="ECO:0000259" key="11">
    <source>
        <dbReference type="PROSITE" id="PS51352"/>
    </source>
</evidence>
<comment type="similarity">
    <text evidence="1 8">Belongs to the thioredoxin family.</text>
</comment>
<dbReference type="InterPro" id="IPR005746">
    <property type="entry name" value="Thioredoxin"/>
</dbReference>
<dbReference type="Gene3D" id="3.40.30.10">
    <property type="entry name" value="Glutaredoxin"/>
    <property type="match status" value="1"/>
</dbReference>
<feature type="active site" description="Nucleophile" evidence="9">
    <location>
        <position position="33"/>
    </location>
</feature>
<keyword evidence="3" id="KW-0813">Transport</keyword>
<dbReference type="GO" id="GO:0005829">
    <property type="term" value="C:cytosol"/>
    <property type="evidence" value="ECO:0007669"/>
    <property type="project" value="TreeGrafter"/>
</dbReference>
<evidence type="ECO:0000256" key="5">
    <source>
        <dbReference type="ARBA" id="ARBA00023157"/>
    </source>
</evidence>
<dbReference type="Pfam" id="PF00085">
    <property type="entry name" value="Thioredoxin"/>
    <property type="match status" value="1"/>
</dbReference>
<sequence length="107" mass="11836">MTVQYVNDADLETGIRESEVTMVDFTANWCPPCKALLPILEELDGEYGERLSVMKVNVDESPESAARYGIMSMPTVVIFKGGEAVEKLVGLRPKEVYTSLLSKYTAV</sequence>
<dbReference type="InterPro" id="IPR036249">
    <property type="entry name" value="Thioredoxin-like_sf"/>
</dbReference>
<keyword evidence="5 10" id="KW-1015">Disulfide bond</keyword>
<dbReference type="PRINTS" id="PR00421">
    <property type="entry name" value="THIOREDOXIN"/>
</dbReference>
<comment type="caution">
    <text evidence="12">The sequence shown here is derived from an EMBL/GenBank/DDBJ whole genome shotgun (WGS) entry which is preliminary data.</text>
</comment>
<dbReference type="Proteomes" id="UP000293142">
    <property type="component" value="Unassembled WGS sequence"/>
</dbReference>
<dbReference type="PANTHER" id="PTHR45663:SF11">
    <property type="entry name" value="GEO12009P1"/>
    <property type="match status" value="1"/>
</dbReference>
<accession>A0A4Q9DJP6</accession>
<dbReference type="InterPro" id="IPR013766">
    <property type="entry name" value="Thioredoxin_domain"/>
</dbReference>
<feature type="domain" description="Thioredoxin" evidence="11">
    <location>
        <begin position="1"/>
        <end position="106"/>
    </location>
</feature>
<feature type="active site" description="Nucleophile" evidence="9">
    <location>
        <position position="30"/>
    </location>
</feature>
<dbReference type="PROSITE" id="PS51352">
    <property type="entry name" value="THIOREDOXIN_2"/>
    <property type="match status" value="1"/>
</dbReference>
<evidence type="ECO:0000256" key="1">
    <source>
        <dbReference type="ARBA" id="ARBA00008987"/>
    </source>
</evidence>
<dbReference type="GO" id="GO:0045454">
    <property type="term" value="P:cell redox homeostasis"/>
    <property type="evidence" value="ECO:0007669"/>
    <property type="project" value="TreeGrafter"/>
</dbReference>
<name>A0A4Q9DJP6_9BACL</name>
<dbReference type="PROSITE" id="PS00194">
    <property type="entry name" value="THIOREDOXIN_1"/>
    <property type="match status" value="1"/>
</dbReference>
<gene>
    <name evidence="12" type="primary">trxA</name>
    <name evidence="12" type="ORF">EYB31_30975</name>
</gene>